<keyword evidence="7" id="KW-1185">Reference proteome</keyword>
<dbReference type="Pfam" id="PF19086">
    <property type="entry name" value="Terpene_syn_C_2"/>
    <property type="match status" value="1"/>
</dbReference>
<feature type="transmembrane region" description="Helical" evidence="5">
    <location>
        <begin position="72"/>
        <end position="102"/>
    </location>
</feature>
<accession>A0A2V1E7I3</accession>
<dbReference type="OrthoDB" id="2861623at2759"/>
<dbReference type="PANTHER" id="PTHR35201">
    <property type="entry name" value="TERPENE SYNTHASE"/>
    <property type="match status" value="1"/>
</dbReference>
<evidence type="ECO:0000313" key="7">
    <source>
        <dbReference type="Proteomes" id="UP000244855"/>
    </source>
</evidence>
<reference evidence="6 7" key="1">
    <citation type="journal article" date="2018" name="Sci. Rep.">
        <title>Comparative genomics provides insights into the lifestyle and reveals functional heterogeneity of dark septate endophytic fungi.</title>
        <authorList>
            <person name="Knapp D.G."/>
            <person name="Nemeth J.B."/>
            <person name="Barry K."/>
            <person name="Hainaut M."/>
            <person name="Henrissat B."/>
            <person name="Johnson J."/>
            <person name="Kuo A."/>
            <person name="Lim J.H.P."/>
            <person name="Lipzen A."/>
            <person name="Nolan M."/>
            <person name="Ohm R.A."/>
            <person name="Tamas L."/>
            <person name="Grigoriev I.V."/>
            <person name="Spatafora J.W."/>
            <person name="Nagy L.G."/>
            <person name="Kovacs G.M."/>
        </authorList>
    </citation>
    <scope>NUCLEOTIDE SEQUENCE [LARGE SCALE GENOMIC DNA]</scope>
    <source>
        <strain evidence="6 7">DSE2036</strain>
    </source>
</reference>
<keyword evidence="3 4" id="KW-0460">Magnesium</keyword>
<keyword evidence="4" id="KW-0479">Metal-binding</keyword>
<gene>
    <name evidence="6" type="ORF">DM02DRAFT_668252</name>
</gene>
<dbReference type="AlphaFoldDB" id="A0A2V1E7I3"/>
<keyword evidence="5" id="KW-0812">Transmembrane</keyword>
<evidence type="ECO:0000256" key="2">
    <source>
        <dbReference type="ARBA" id="ARBA00006333"/>
    </source>
</evidence>
<dbReference type="GO" id="GO:0010333">
    <property type="term" value="F:terpene synthase activity"/>
    <property type="evidence" value="ECO:0007669"/>
    <property type="project" value="InterPro"/>
</dbReference>
<evidence type="ECO:0000313" key="6">
    <source>
        <dbReference type="EMBL" id="PVI05614.1"/>
    </source>
</evidence>
<evidence type="ECO:0000256" key="5">
    <source>
        <dbReference type="SAM" id="Phobius"/>
    </source>
</evidence>
<dbReference type="InterPro" id="IPR008949">
    <property type="entry name" value="Isoprenoid_synthase_dom_sf"/>
</dbReference>
<dbReference type="PANTHER" id="PTHR35201:SF4">
    <property type="entry name" value="BETA-PINACENE SYNTHASE-RELATED"/>
    <property type="match status" value="1"/>
</dbReference>
<keyword evidence="5" id="KW-1133">Transmembrane helix</keyword>
<evidence type="ECO:0000256" key="1">
    <source>
        <dbReference type="ARBA" id="ARBA00001946"/>
    </source>
</evidence>
<dbReference type="SFLD" id="SFLDS00005">
    <property type="entry name" value="Isoprenoid_Synthase_Type_I"/>
    <property type="match status" value="1"/>
</dbReference>
<organism evidence="6 7">
    <name type="scientific">Periconia macrospinosa</name>
    <dbReference type="NCBI Taxonomy" id="97972"/>
    <lineage>
        <taxon>Eukaryota</taxon>
        <taxon>Fungi</taxon>
        <taxon>Dikarya</taxon>
        <taxon>Ascomycota</taxon>
        <taxon>Pezizomycotina</taxon>
        <taxon>Dothideomycetes</taxon>
        <taxon>Pleosporomycetidae</taxon>
        <taxon>Pleosporales</taxon>
        <taxon>Massarineae</taxon>
        <taxon>Periconiaceae</taxon>
        <taxon>Periconia</taxon>
    </lineage>
</organism>
<sequence length="371" mass="42028">MDTRIRNPHERIFDLVRGRTVNVPDLQAMMEHWPADTNPNLELLESATKARFEWLFPGAENQKRLKKMHKTYAALFAAMWWPYAPVEALYTAAWLSIWLFVWDDETDSAEFSDIVYDFDRACDFRTETLRFIRESLRLPDNSDSRDCPSPSDSTASLGPENIFIYNFEDVGRAVSEFENGRLAAKFYDELEVFVKMTELEQKVHLSGELPTVSEYLERRMGSSGVHVCLVLTEYAYQIEIPDAVYHETEMKVLWHETNMNISVCNDILSAKKELQVGQTDSLIPLLAVELGSVQSALDVASKMLQDSVIAIDAAADALLARHARDTALCANLQKFIDGCKYACTANLNWSVVSGRYKLGCDSLKGGIQIQL</sequence>
<dbReference type="Gene3D" id="1.10.600.10">
    <property type="entry name" value="Farnesyl Diphosphate Synthase"/>
    <property type="match status" value="1"/>
</dbReference>
<evidence type="ECO:0000256" key="3">
    <source>
        <dbReference type="ARBA" id="ARBA00022842"/>
    </source>
</evidence>
<comment type="cofactor">
    <cofactor evidence="1 4">
        <name>Mg(2+)</name>
        <dbReference type="ChEBI" id="CHEBI:18420"/>
    </cofactor>
</comment>
<keyword evidence="4" id="KW-0456">Lyase</keyword>
<comment type="similarity">
    <text evidence="2 4">Belongs to the terpene synthase family.</text>
</comment>
<dbReference type="STRING" id="97972.A0A2V1E7I3"/>
<evidence type="ECO:0000256" key="4">
    <source>
        <dbReference type="RuleBase" id="RU366034"/>
    </source>
</evidence>
<dbReference type="InterPro" id="IPR034686">
    <property type="entry name" value="Terpene_cyclase-like_2"/>
</dbReference>
<dbReference type="EC" id="4.2.3.-" evidence="4"/>
<protein>
    <recommendedName>
        <fullName evidence="4">Terpene synthase</fullName>
        <ecNumber evidence="4">4.2.3.-</ecNumber>
    </recommendedName>
</protein>
<dbReference type="SFLD" id="SFLDG01020">
    <property type="entry name" value="Terpene_Cyclase_Like_2"/>
    <property type="match status" value="1"/>
</dbReference>
<dbReference type="SUPFAM" id="SSF48576">
    <property type="entry name" value="Terpenoid synthases"/>
    <property type="match status" value="1"/>
</dbReference>
<proteinExistence type="inferred from homology"/>
<dbReference type="EMBL" id="KZ805313">
    <property type="protein sequence ID" value="PVI05614.1"/>
    <property type="molecule type" value="Genomic_DNA"/>
</dbReference>
<keyword evidence="5" id="KW-0472">Membrane</keyword>
<dbReference type="GO" id="GO:0008299">
    <property type="term" value="P:isoprenoid biosynthetic process"/>
    <property type="evidence" value="ECO:0007669"/>
    <property type="project" value="UniProtKB-ARBA"/>
</dbReference>
<name>A0A2V1E7I3_9PLEO</name>
<dbReference type="GO" id="GO:0046872">
    <property type="term" value="F:metal ion binding"/>
    <property type="evidence" value="ECO:0007669"/>
    <property type="project" value="UniProtKB-KW"/>
</dbReference>
<dbReference type="Proteomes" id="UP000244855">
    <property type="component" value="Unassembled WGS sequence"/>
</dbReference>